<name>A0A9W6SSS1_9ACTN</name>
<dbReference type="Proteomes" id="UP001165079">
    <property type="component" value="Unassembled WGS sequence"/>
</dbReference>
<dbReference type="EMBL" id="BSTX01000006">
    <property type="protein sequence ID" value="GLZ81642.1"/>
    <property type="molecule type" value="Genomic_DNA"/>
</dbReference>
<sequence length="307" mass="33953">MTDADARRDALLATGPFPDALRAAIAARGLGVDRLRARLAEAGTPVSGATLSYWASGRSRPERRASMAALRSLERVLRVPDGALRALLGPSRRAKARPALAAYWPRPEQVADLVSDVDVRWDERLTRLSQHDRVVLGPEGGERAIVSRQVLRAEGDGPDRWVLIAHIDQHDRPLPTVVARRNCRLGRISARPALGLVAAELLFDRPLESGETVIIEHEVRGRTPYPIGTNYERKFRLGAREFVLEICFDPARLPARCLRFEQADGDPESAWEVAVGPRGTVHAVALNLRPGRFGFRWDWPAEAEATV</sequence>
<gene>
    <name evidence="1" type="ORF">Afil01_64490</name>
</gene>
<dbReference type="RefSeq" id="WP_285667176.1">
    <property type="nucleotide sequence ID" value="NZ_BSTX01000006.1"/>
</dbReference>
<organism evidence="1 2">
    <name type="scientific">Actinorhabdospora filicis</name>
    <dbReference type="NCBI Taxonomy" id="1785913"/>
    <lineage>
        <taxon>Bacteria</taxon>
        <taxon>Bacillati</taxon>
        <taxon>Actinomycetota</taxon>
        <taxon>Actinomycetes</taxon>
        <taxon>Micromonosporales</taxon>
        <taxon>Micromonosporaceae</taxon>
        <taxon>Actinorhabdospora</taxon>
    </lineage>
</organism>
<reference evidence="1" key="1">
    <citation type="submission" date="2023-03" db="EMBL/GenBank/DDBJ databases">
        <title>Actinorhabdospora filicis NBRC 111898.</title>
        <authorList>
            <person name="Ichikawa N."/>
            <person name="Sato H."/>
            <person name="Tonouchi N."/>
        </authorList>
    </citation>
    <scope>NUCLEOTIDE SEQUENCE</scope>
    <source>
        <strain evidence="1">NBRC 111898</strain>
    </source>
</reference>
<evidence type="ECO:0000313" key="2">
    <source>
        <dbReference type="Proteomes" id="UP001165079"/>
    </source>
</evidence>
<dbReference type="AlphaFoldDB" id="A0A9W6SSS1"/>
<proteinExistence type="predicted"/>
<comment type="caution">
    <text evidence="1">The sequence shown here is derived from an EMBL/GenBank/DDBJ whole genome shotgun (WGS) entry which is preliminary data.</text>
</comment>
<protein>
    <submittedName>
        <fullName evidence="1">Uncharacterized protein</fullName>
    </submittedName>
</protein>
<keyword evidence="2" id="KW-1185">Reference proteome</keyword>
<accession>A0A9W6SSS1</accession>
<evidence type="ECO:0000313" key="1">
    <source>
        <dbReference type="EMBL" id="GLZ81642.1"/>
    </source>
</evidence>